<name>A0A6A3CZ60_HIBSY</name>
<dbReference type="Proteomes" id="UP000436088">
    <property type="component" value="Unassembled WGS sequence"/>
</dbReference>
<keyword evidence="2" id="KW-1185">Reference proteome</keyword>
<evidence type="ECO:0000313" key="2">
    <source>
        <dbReference type="Proteomes" id="UP000436088"/>
    </source>
</evidence>
<organism evidence="1 2">
    <name type="scientific">Hibiscus syriacus</name>
    <name type="common">Rose of Sharon</name>
    <dbReference type="NCBI Taxonomy" id="106335"/>
    <lineage>
        <taxon>Eukaryota</taxon>
        <taxon>Viridiplantae</taxon>
        <taxon>Streptophyta</taxon>
        <taxon>Embryophyta</taxon>
        <taxon>Tracheophyta</taxon>
        <taxon>Spermatophyta</taxon>
        <taxon>Magnoliopsida</taxon>
        <taxon>eudicotyledons</taxon>
        <taxon>Gunneridae</taxon>
        <taxon>Pentapetalae</taxon>
        <taxon>rosids</taxon>
        <taxon>malvids</taxon>
        <taxon>Malvales</taxon>
        <taxon>Malvaceae</taxon>
        <taxon>Malvoideae</taxon>
        <taxon>Hibiscus</taxon>
    </lineage>
</organism>
<proteinExistence type="predicted"/>
<reference evidence="1" key="1">
    <citation type="submission" date="2019-09" db="EMBL/GenBank/DDBJ databases">
        <title>Draft genome information of white flower Hibiscus syriacus.</title>
        <authorList>
            <person name="Kim Y.-M."/>
        </authorList>
    </citation>
    <scope>NUCLEOTIDE SEQUENCE [LARGE SCALE GENOMIC DNA]</scope>
    <source>
        <strain evidence="1">YM2019G1</strain>
    </source>
</reference>
<sequence length="351" mass="37832">MTTHPHTATLFTFFSLNKGEDWVKSTLHRLTHGGQVPNQGLRIIPCGANVTRAMGCPRYGIDTSLMPLELNYRQCRETDIQNNNLSTIHNYSGHVSRVLLVPPQSYKRSIRLRTLINNSRMLLVAKVKNPNGPISRNRSKNTNAAPGDIINLLIVGNKLGIHRFPLDIPYSTGRIDGGGADSLGLRLIPVEGGKRAAKLTVLIAIKERLEVDAGVIIGDSPDAEEVGGGCEKIGFLALLVGDEDGLGRRLRMVEGEVWVGPDLAIGVIELDNLEAISVLLEKAGDGETVFLVAADTPVHGVDVPRGLVSVYFRSFLLLIGTLRVGIAASGHLRLTLPLVSCSKGDTTAVFC</sequence>
<evidence type="ECO:0000313" key="1">
    <source>
        <dbReference type="EMBL" id="KAE8732471.1"/>
    </source>
</evidence>
<accession>A0A6A3CZ60</accession>
<protein>
    <submittedName>
        <fullName evidence="1">Uncharacterized protein</fullName>
    </submittedName>
</protein>
<dbReference type="AlphaFoldDB" id="A0A6A3CZ60"/>
<gene>
    <name evidence="1" type="ORF">F3Y22_tig00002011pilonHSYRG00001</name>
</gene>
<comment type="caution">
    <text evidence="1">The sequence shown here is derived from an EMBL/GenBank/DDBJ whole genome shotgun (WGS) entry which is preliminary data.</text>
</comment>
<dbReference type="EMBL" id="VEPZ02000152">
    <property type="protein sequence ID" value="KAE8732471.1"/>
    <property type="molecule type" value="Genomic_DNA"/>
</dbReference>